<gene>
    <name evidence="1" type="ORF">L1987_46884</name>
</gene>
<name>A0ACB9G132_9ASTR</name>
<protein>
    <submittedName>
        <fullName evidence="1">Uncharacterized protein</fullName>
    </submittedName>
</protein>
<proteinExistence type="predicted"/>
<reference evidence="1 2" key="2">
    <citation type="journal article" date="2022" name="Mol. Ecol. Resour.">
        <title>The genomes of chicory, endive, great burdock and yacon provide insights into Asteraceae paleo-polyploidization history and plant inulin production.</title>
        <authorList>
            <person name="Fan W."/>
            <person name="Wang S."/>
            <person name="Wang H."/>
            <person name="Wang A."/>
            <person name="Jiang F."/>
            <person name="Liu H."/>
            <person name="Zhao H."/>
            <person name="Xu D."/>
            <person name="Zhang Y."/>
        </authorList>
    </citation>
    <scope>NUCLEOTIDE SEQUENCE [LARGE SCALE GENOMIC DNA]</scope>
    <source>
        <strain evidence="2">cv. Yunnan</strain>
        <tissue evidence="1">Leaves</tissue>
    </source>
</reference>
<comment type="caution">
    <text evidence="1">The sequence shown here is derived from an EMBL/GenBank/DDBJ whole genome shotgun (WGS) entry which is preliminary data.</text>
</comment>
<evidence type="ECO:0000313" key="2">
    <source>
        <dbReference type="Proteomes" id="UP001056120"/>
    </source>
</evidence>
<organism evidence="1 2">
    <name type="scientific">Smallanthus sonchifolius</name>
    <dbReference type="NCBI Taxonomy" id="185202"/>
    <lineage>
        <taxon>Eukaryota</taxon>
        <taxon>Viridiplantae</taxon>
        <taxon>Streptophyta</taxon>
        <taxon>Embryophyta</taxon>
        <taxon>Tracheophyta</taxon>
        <taxon>Spermatophyta</taxon>
        <taxon>Magnoliopsida</taxon>
        <taxon>eudicotyledons</taxon>
        <taxon>Gunneridae</taxon>
        <taxon>Pentapetalae</taxon>
        <taxon>asterids</taxon>
        <taxon>campanulids</taxon>
        <taxon>Asterales</taxon>
        <taxon>Asteraceae</taxon>
        <taxon>Asteroideae</taxon>
        <taxon>Heliantheae alliance</taxon>
        <taxon>Millerieae</taxon>
        <taxon>Smallanthus</taxon>
    </lineage>
</organism>
<evidence type="ECO:0000313" key="1">
    <source>
        <dbReference type="EMBL" id="KAI3777090.1"/>
    </source>
</evidence>
<dbReference type="EMBL" id="CM042032">
    <property type="protein sequence ID" value="KAI3777090.1"/>
    <property type="molecule type" value="Genomic_DNA"/>
</dbReference>
<dbReference type="Proteomes" id="UP001056120">
    <property type="component" value="Linkage Group LG15"/>
</dbReference>
<sequence length="133" mass="14398">MTQYHTHSKFTSEVLCNNSCDRMGIYSDPLTLTPIRTVRLWPIRVKYVMAANNHTSARFSASSGGATSEDCLGTPNDDDVDGSGGLYRSRRLRSRIPAKPATDPSIYSSGVNNIMVVSGDRWSVAILGGGSNI</sequence>
<keyword evidence="2" id="KW-1185">Reference proteome</keyword>
<accession>A0ACB9G132</accession>
<reference evidence="2" key="1">
    <citation type="journal article" date="2022" name="Mol. Ecol. Resour.">
        <title>The genomes of chicory, endive, great burdock and yacon provide insights into Asteraceae palaeo-polyploidization history and plant inulin production.</title>
        <authorList>
            <person name="Fan W."/>
            <person name="Wang S."/>
            <person name="Wang H."/>
            <person name="Wang A."/>
            <person name="Jiang F."/>
            <person name="Liu H."/>
            <person name="Zhao H."/>
            <person name="Xu D."/>
            <person name="Zhang Y."/>
        </authorList>
    </citation>
    <scope>NUCLEOTIDE SEQUENCE [LARGE SCALE GENOMIC DNA]</scope>
    <source>
        <strain evidence="2">cv. Yunnan</strain>
    </source>
</reference>